<evidence type="ECO:0000313" key="1">
    <source>
        <dbReference type="EMBL" id="SFP33076.1"/>
    </source>
</evidence>
<name>A0A662ZIC3_9GAMM</name>
<dbReference type="EMBL" id="FOXF01000016">
    <property type="protein sequence ID" value="SFP33076.1"/>
    <property type="molecule type" value="Genomic_DNA"/>
</dbReference>
<proteinExistence type="predicted"/>
<sequence length="86" mass="9746">MVSCGEFEIVPFTYEGGIDAFMKNEVLSYAPDAYVDEKKTVIGYEISFTKYFYKPVELREMSDILESLKALEKEADGVLAEIMEGL</sequence>
<reference evidence="1 2" key="1">
    <citation type="submission" date="2016-10" db="EMBL/GenBank/DDBJ databases">
        <authorList>
            <person name="Varghese N."/>
            <person name="Submissions S."/>
        </authorList>
    </citation>
    <scope>NUCLEOTIDE SEQUENCE [LARGE SCALE GENOMIC DNA]</scope>
    <source>
        <strain evidence="1 2">DSM 1361</strain>
    </source>
</reference>
<dbReference type="AlphaFoldDB" id="A0A662ZIC3"/>
<accession>A0A662ZIC3</accession>
<gene>
    <name evidence="1" type="ORF">SAMN02910344_01104</name>
</gene>
<evidence type="ECO:0000313" key="2">
    <source>
        <dbReference type="Proteomes" id="UP000243745"/>
    </source>
</evidence>
<organism evidence="1 2">
    <name type="scientific">Ruminobacter amylophilus</name>
    <dbReference type="NCBI Taxonomy" id="867"/>
    <lineage>
        <taxon>Bacteria</taxon>
        <taxon>Pseudomonadati</taxon>
        <taxon>Pseudomonadota</taxon>
        <taxon>Gammaproteobacteria</taxon>
        <taxon>Aeromonadales</taxon>
        <taxon>Succinivibrionaceae</taxon>
        <taxon>Ruminobacter</taxon>
    </lineage>
</organism>
<dbReference type="Proteomes" id="UP000243745">
    <property type="component" value="Unassembled WGS sequence"/>
</dbReference>
<keyword evidence="2" id="KW-1185">Reference proteome</keyword>
<protein>
    <submittedName>
        <fullName evidence="1">Type I restriction enzyme M protein</fullName>
    </submittedName>
</protein>